<name>A0A6G9J5V6_9BACL</name>
<accession>A0A6G9J5V6</accession>
<reference evidence="2 3" key="1">
    <citation type="submission" date="2020-08" db="EMBL/GenBank/DDBJ databases">
        <title>Genomic Encyclopedia of Type Strains, Phase IV (KMG-IV): sequencing the most valuable type-strain genomes for metagenomic binning, comparative biology and taxonomic classification.</title>
        <authorList>
            <person name="Goeker M."/>
        </authorList>
    </citation>
    <scope>NUCLEOTIDE SEQUENCE [LARGE SCALE GENOMIC DNA]</scope>
    <source>
        <strain evidence="2 3">DSM 14590</strain>
    </source>
</reference>
<evidence type="ECO:0000313" key="2">
    <source>
        <dbReference type="EMBL" id="MBB3869376.1"/>
    </source>
</evidence>
<sequence>MRVLDVSDLENGVKELKAILKVQKEQINNIKDDMQSFTHSESFYAGEGAKAIRFFYNECHVPFLRFLENFIDNYQRFLVNLGKSLNDLEPANNGFIRESFLEYEITSALRRMKNTVIDLIDEANGYMNEVNDIVCLTRLDDQRFMHGLKKAEDYVAETVEDLRKFDSEQMKELSGLEADLQIMKNYTALIESMFCQGDFSILSFNMDKLNSHPDYRTLTVKLRNDEMKERVYPFTDFFATINEKLSTGDNIIIGTRLVAFLASMQVAKGLQIKYIRQAPTLWQKIKGDYRFAVKAHPSWTSETKHESPLAKFIIKLTRKEPNSWYEKVLKKIFSGYRSPSDFIKHMAGYPKNIEGLLTGEEFRNALIDRVSAGVKETTEAATKTKGMHKTAGYIPGVGIAITAVANLTEYVSPENQNKSPAERVGRVFTGALLDMFAINVGTRVGILIGSIGGPPGMIIGGAVGAFVGGTVSSLFGDKIKDAGGKVVDEAADAIKKVDDKAVDVIKKAEIPASIKKWFS</sequence>
<dbReference type="RefSeq" id="WP_062754676.1">
    <property type="nucleotide sequence ID" value="NZ_BDAQ01000006.1"/>
</dbReference>
<dbReference type="EMBL" id="JACICZ010000008">
    <property type="protein sequence ID" value="MBB3869376.1"/>
    <property type="molecule type" value="Genomic_DNA"/>
</dbReference>
<keyword evidence="3" id="KW-1185">Reference proteome</keyword>
<comment type="caution">
    <text evidence="2">The sequence shown here is derived from an EMBL/GenBank/DDBJ whole genome shotgun (WGS) entry which is preliminary data.</text>
</comment>
<evidence type="ECO:0000256" key="1">
    <source>
        <dbReference type="ARBA" id="ARBA00034117"/>
    </source>
</evidence>
<proteinExistence type="inferred from homology"/>
<comment type="similarity">
    <text evidence="1">In the N-terminal section; belongs to the LXG family.</text>
</comment>
<dbReference type="Proteomes" id="UP000613002">
    <property type="component" value="Unassembled WGS sequence"/>
</dbReference>
<dbReference type="AlphaFoldDB" id="A0A6G9J5V6"/>
<organism evidence="2 3">
    <name type="scientific">Parageobacillus toebii NBRC 107807</name>
    <dbReference type="NCBI Taxonomy" id="1223503"/>
    <lineage>
        <taxon>Bacteria</taxon>
        <taxon>Bacillati</taxon>
        <taxon>Bacillota</taxon>
        <taxon>Bacilli</taxon>
        <taxon>Bacillales</taxon>
        <taxon>Anoxybacillaceae</taxon>
        <taxon>Parageobacillus</taxon>
    </lineage>
</organism>
<dbReference type="PROSITE" id="PS51756">
    <property type="entry name" value="LXG"/>
    <property type="match status" value="1"/>
</dbReference>
<dbReference type="Pfam" id="PF04740">
    <property type="entry name" value="LXG"/>
    <property type="match status" value="1"/>
</dbReference>
<dbReference type="InterPro" id="IPR006829">
    <property type="entry name" value="LXG_dom"/>
</dbReference>
<evidence type="ECO:0000313" key="3">
    <source>
        <dbReference type="Proteomes" id="UP000613002"/>
    </source>
</evidence>
<gene>
    <name evidence="2" type="ORF">HNR78_002269</name>
</gene>
<protein>
    <submittedName>
        <fullName evidence="2">Uncharacterized protein</fullName>
    </submittedName>
</protein>